<feature type="transmembrane region" description="Helical" evidence="13">
    <location>
        <begin position="20"/>
        <end position="41"/>
    </location>
</feature>
<evidence type="ECO:0000256" key="12">
    <source>
        <dbReference type="SAM" id="MobiDB-lite"/>
    </source>
</evidence>
<dbReference type="Proteomes" id="UP000321764">
    <property type="component" value="Unassembled WGS sequence"/>
</dbReference>
<evidence type="ECO:0000256" key="1">
    <source>
        <dbReference type="ARBA" id="ARBA00004651"/>
    </source>
</evidence>
<dbReference type="InterPro" id="IPR036878">
    <property type="entry name" value="Glu_permease_IIB"/>
</dbReference>
<keyword evidence="2" id="KW-0813">Transport</keyword>
<evidence type="ECO:0000256" key="8">
    <source>
        <dbReference type="ARBA" id="ARBA00022777"/>
    </source>
</evidence>
<feature type="domain" description="PTS EIIB type-1" evidence="14">
    <location>
        <begin position="529"/>
        <end position="607"/>
    </location>
</feature>
<dbReference type="NCBIfam" id="TIGR00826">
    <property type="entry name" value="EIIB_glc"/>
    <property type="match status" value="1"/>
</dbReference>
<keyword evidence="4 16" id="KW-0762">Sugar transport</keyword>
<organism evidence="16 17">
    <name type="scientific">Reinekea thalattae</name>
    <dbReference type="NCBI Taxonomy" id="2593301"/>
    <lineage>
        <taxon>Bacteria</taxon>
        <taxon>Pseudomonadati</taxon>
        <taxon>Pseudomonadota</taxon>
        <taxon>Gammaproteobacteria</taxon>
        <taxon>Oceanospirillales</taxon>
        <taxon>Saccharospirillaceae</taxon>
        <taxon>Reinekea</taxon>
    </lineage>
</organism>
<dbReference type="GO" id="GO:0090564">
    <property type="term" value="F:protein-phosphocysteine-glucose phosphotransferase system transporter activity"/>
    <property type="evidence" value="ECO:0007669"/>
    <property type="project" value="TreeGrafter"/>
</dbReference>
<dbReference type="InterPro" id="IPR018113">
    <property type="entry name" value="PTrfase_EIIB_Cys"/>
</dbReference>
<name>A0A5C8Z474_9GAMM</name>
<dbReference type="GO" id="GO:0008982">
    <property type="term" value="F:protein-N(PI)-phosphohistidine-sugar phosphotransferase activity"/>
    <property type="evidence" value="ECO:0007669"/>
    <property type="project" value="InterPro"/>
</dbReference>
<evidence type="ECO:0000256" key="11">
    <source>
        <dbReference type="PROSITE-ProRule" id="PRU00421"/>
    </source>
</evidence>
<dbReference type="InterPro" id="IPR013013">
    <property type="entry name" value="PTS_EIIC_1"/>
</dbReference>
<dbReference type="GO" id="GO:0005886">
    <property type="term" value="C:plasma membrane"/>
    <property type="evidence" value="ECO:0007669"/>
    <property type="project" value="UniProtKB-SubCell"/>
</dbReference>
<dbReference type="Pfam" id="PF02378">
    <property type="entry name" value="PTS_EIIC"/>
    <property type="match status" value="1"/>
</dbReference>
<proteinExistence type="predicted"/>
<dbReference type="PROSITE" id="PS51103">
    <property type="entry name" value="PTS_EIIC_TYPE_1"/>
    <property type="match status" value="1"/>
</dbReference>
<dbReference type="GO" id="GO:1904659">
    <property type="term" value="P:D-glucose transmembrane transport"/>
    <property type="evidence" value="ECO:0007669"/>
    <property type="project" value="TreeGrafter"/>
</dbReference>
<evidence type="ECO:0000256" key="2">
    <source>
        <dbReference type="ARBA" id="ARBA00022448"/>
    </source>
</evidence>
<dbReference type="PANTHER" id="PTHR30009">
    <property type="entry name" value="CYTOCHROME C-TYPE SYNTHESIS PROTEIN AND PTS TRANSMEMBRANE COMPONENT"/>
    <property type="match status" value="1"/>
</dbReference>
<feature type="active site" description="Phosphocysteine intermediate; for EIIB activity" evidence="11">
    <location>
        <position position="551"/>
    </location>
</feature>
<feature type="transmembrane region" description="Helical" evidence="13">
    <location>
        <begin position="80"/>
        <end position="98"/>
    </location>
</feature>
<evidence type="ECO:0000259" key="15">
    <source>
        <dbReference type="PROSITE" id="PS51103"/>
    </source>
</evidence>
<evidence type="ECO:0000256" key="9">
    <source>
        <dbReference type="ARBA" id="ARBA00022989"/>
    </source>
</evidence>
<dbReference type="GO" id="GO:0016301">
    <property type="term" value="F:kinase activity"/>
    <property type="evidence" value="ECO:0007669"/>
    <property type="project" value="UniProtKB-KW"/>
</dbReference>
<dbReference type="CDD" id="cd00212">
    <property type="entry name" value="PTS_IIB_glc"/>
    <property type="match status" value="1"/>
</dbReference>
<dbReference type="EMBL" id="VKAD01000002">
    <property type="protein sequence ID" value="TXR52023.1"/>
    <property type="molecule type" value="Genomic_DNA"/>
</dbReference>
<evidence type="ECO:0000256" key="5">
    <source>
        <dbReference type="ARBA" id="ARBA00022679"/>
    </source>
</evidence>
<keyword evidence="9 13" id="KW-1133">Transmembrane helix</keyword>
<dbReference type="SUPFAM" id="SSF55604">
    <property type="entry name" value="Glucose permease domain IIB"/>
    <property type="match status" value="2"/>
</dbReference>
<keyword evidence="17" id="KW-1185">Reference proteome</keyword>
<dbReference type="NCBIfam" id="NF008301">
    <property type="entry name" value="PRK11089.1"/>
    <property type="match status" value="1"/>
</dbReference>
<feature type="transmembrane region" description="Helical" evidence="13">
    <location>
        <begin position="242"/>
        <end position="263"/>
    </location>
</feature>
<dbReference type="AlphaFoldDB" id="A0A5C8Z474"/>
<dbReference type="InterPro" id="IPR050429">
    <property type="entry name" value="PTS_Glucose_EIICBA"/>
</dbReference>
<gene>
    <name evidence="16" type="primary">ptsG</name>
    <name evidence="16" type="ORF">FME95_11440</name>
</gene>
<evidence type="ECO:0000259" key="14">
    <source>
        <dbReference type="PROSITE" id="PS51098"/>
    </source>
</evidence>
<keyword evidence="6" id="KW-0598">Phosphotransferase system</keyword>
<evidence type="ECO:0000256" key="4">
    <source>
        <dbReference type="ARBA" id="ARBA00022597"/>
    </source>
</evidence>
<comment type="caution">
    <text evidence="16">The sequence shown here is derived from an EMBL/GenBank/DDBJ whole genome shotgun (WGS) entry which is preliminary data.</text>
</comment>
<evidence type="ECO:0000256" key="3">
    <source>
        <dbReference type="ARBA" id="ARBA00022475"/>
    </source>
</evidence>
<protein>
    <submittedName>
        <fullName evidence="16">PTS glucose transporter subunit IIBC</fullName>
    </submittedName>
</protein>
<feature type="region of interest" description="Disordered" evidence="12">
    <location>
        <begin position="474"/>
        <end position="493"/>
    </location>
</feature>
<dbReference type="GO" id="GO:0009401">
    <property type="term" value="P:phosphoenolpyruvate-dependent sugar phosphotransferase system"/>
    <property type="evidence" value="ECO:0007669"/>
    <property type="project" value="UniProtKB-KW"/>
</dbReference>
<keyword evidence="8" id="KW-0418">Kinase</keyword>
<feature type="transmembrane region" description="Helical" evidence="13">
    <location>
        <begin position="104"/>
        <end position="120"/>
    </location>
</feature>
<keyword evidence="5" id="KW-0808">Transferase</keyword>
<evidence type="ECO:0000256" key="6">
    <source>
        <dbReference type="ARBA" id="ARBA00022683"/>
    </source>
</evidence>
<comment type="subcellular location">
    <subcellularLocation>
        <location evidence="1">Cell membrane</location>
        <topology evidence="1">Multi-pass membrane protein</topology>
    </subcellularLocation>
</comment>
<dbReference type="RefSeq" id="WP_147714619.1">
    <property type="nucleotide sequence ID" value="NZ_VKAD01000002.1"/>
</dbReference>
<dbReference type="Gene3D" id="3.30.1360.60">
    <property type="entry name" value="Glucose permease domain IIB"/>
    <property type="match status" value="2"/>
</dbReference>
<feature type="active site" description="Phosphocysteine intermediate; for EIIB activity" evidence="11">
    <location>
        <position position="419"/>
    </location>
</feature>
<evidence type="ECO:0000256" key="13">
    <source>
        <dbReference type="SAM" id="Phobius"/>
    </source>
</evidence>
<evidence type="ECO:0000313" key="16">
    <source>
        <dbReference type="EMBL" id="TXR52023.1"/>
    </source>
</evidence>
<feature type="transmembrane region" description="Helical" evidence="13">
    <location>
        <begin position="298"/>
        <end position="327"/>
    </location>
</feature>
<keyword evidence="7 13" id="KW-0812">Transmembrane</keyword>
<dbReference type="Pfam" id="PF00367">
    <property type="entry name" value="PTS_EIIB"/>
    <property type="match status" value="1"/>
</dbReference>
<sequence length="607" mass="64589">MSIAKSAFGQLQKIGKSLMLPVSVLPIAGILLGVGAAKFSWLPSVVSNIMESAGGAVFSNMGLLFAIGVALGFTKNDGVSALAAAVGYFIMIKTLAVVAPETDVGILGGILAGSIAAWSFNRFFKLELPAYLGFFAGKRSVPIITGFGCIALGVVLSWIWPPIGHAIETFSLWAAYQNPELAFTLYGVVERLLIPLGLHHIWNAPFFFQAGSCVNAAGEALNGVLTCYLSADSATRIAGNGFGQLAGGYLVKMFGLPAAALAIWHSAKPENRAKVGGVMISAAFTSFLTGITEPIEFAFLFVAPILYVIHALLAGSAFFVMNLFNVVHGTSFSHGFIDYVVLFSKSQNALLIPVFGVLYAVIYYSVFRTVISLFNLKTPGREDDNESVITTAPVVGDSRIDGIITAFGGAENITSLDNCITRLRIDVADIERVQADTLKALGATDVLTMGNSVQAIFGLEADTLRTKMAEAMTQKPTLATSTHQPNADKTNRHEQPNNALLTQEEKQTASNPLVPAVEKSVLADADSTLSSAKELVSLLGGKANIQGVLTCSTNRLRLELKQRVDLDVNQMKALGVKHIMPVNDNVVHLLMSGEASRTEQAMKKALL</sequence>
<feature type="transmembrane region" description="Helical" evidence="13">
    <location>
        <begin position="141"/>
        <end position="160"/>
    </location>
</feature>
<feature type="compositionally biased region" description="Polar residues" evidence="12">
    <location>
        <begin position="474"/>
        <end position="488"/>
    </location>
</feature>
<dbReference type="OrthoDB" id="7571469at2"/>
<accession>A0A5C8Z474</accession>
<dbReference type="InterPro" id="IPR003352">
    <property type="entry name" value="PTS_EIIC"/>
</dbReference>
<reference evidence="16 17" key="1">
    <citation type="submission" date="2019-07" db="EMBL/GenBank/DDBJ databases">
        <title>Reinekea sp. strain SSH23 genome sequencing and assembly.</title>
        <authorList>
            <person name="Kim I."/>
        </authorList>
    </citation>
    <scope>NUCLEOTIDE SEQUENCE [LARGE SCALE GENOMIC DNA]</scope>
    <source>
        <strain evidence="16 17">SSH23</strain>
    </source>
</reference>
<keyword evidence="10 13" id="KW-0472">Membrane</keyword>
<evidence type="ECO:0000313" key="17">
    <source>
        <dbReference type="Proteomes" id="UP000321764"/>
    </source>
</evidence>
<feature type="transmembrane region" description="Helical" evidence="13">
    <location>
        <begin position="53"/>
        <end position="73"/>
    </location>
</feature>
<dbReference type="PROSITE" id="PS51098">
    <property type="entry name" value="PTS_EIIB_TYPE_1"/>
    <property type="match status" value="2"/>
</dbReference>
<feature type="transmembrane region" description="Helical" evidence="13">
    <location>
        <begin position="348"/>
        <end position="367"/>
    </location>
</feature>
<feature type="domain" description="PTS EIIB type-1" evidence="14">
    <location>
        <begin position="397"/>
        <end position="478"/>
    </location>
</feature>
<keyword evidence="3" id="KW-1003">Cell membrane</keyword>
<dbReference type="PANTHER" id="PTHR30009:SF20">
    <property type="entry name" value="PTS SYSTEM GLUCOSE-SPECIFIC EIICB COMPONENT-RELATED"/>
    <property type="match status" value="1"/>
</dbReference>
<evidence type="ECO:0000256" key="10">
    <source>
        <dbReference type="ARBA" id="ARBA00023136"/>
    </source>
</evidence>
<evidence type="ECO:0000256" key="7">
    <source>
        <dbReference type="ARBA" id="ARBA00022692"/>
    </source>
</evidence>
<feature type="transmembrane region" description="Helical" evidence="13">
    <location>
        <begin position="275"/>
        <end position="292"/>
    </location>
</feature>
<dbReference type="PROSITE" id="PS01035">
    <property type="entry name" value="PTS_EIIB_TYPE_1_CYS"/>
    <property type="match status" value="1"/>
</dbReference>
<feature type="domain" description="PTS EIIC type-1" evidence="15">
    <location>
        <begin position="5"/>
        <end position="383"/>
    </location>
</feature>
<dbReference type="InterPro" id="IPR001996">
    <property type="entry name" value="PTS_IIB_1"/>
</dbReference>